<organism evidence="1 2">
    <name type="scientific">[Mycobacterium] vasticus</name>
    <dbReference type="NCBI Taxonomy" id="2875777"/>
    <lineage>
        <taxon>Bacteria</taxon>
        <taxon>Bacillati</taxon>
        <taxon>Actinomycetota</taxon>
        <taxon>Actinomycetes</taxon>
        <taxon>Mycobacteriales</taxon>
        <taxon>Mycobacteriaceae</taxon>
        <taxon>Mycolicibacter</taxon>
    </lineage>
</organism>
<dbReference type="EMBL" id="JAYJJQ010000056">
    <property type="protein sequence ID" value="MEB3072082.1"/>
    <property type="molecule type" value="Genomic_DNA"/>
</dbReference>
<keyword evidence="2" id="KW-1185">Reference proteome</keyword>
<reference evidence="1 2" key="1">
    <citation type="submission" date="2023-12" db="EMBL/GenBank/DDBJ databases">
        <title>Description of new species of Mycobacterium terrae complex isolated from sewage at the Sao Paulo Zoological Park Foundation in Brazil.</title>
        <authorList>
            <person name="Romagnoli C.L."/>
            <person name="Conceicao E.C."/>
            <person name="Machado E."/>
            <person name="Barreto L.B.P.F."/>
            <person name="Sharma A."/>
            <person name="Silva N.M."/>
            <person name="Marques L.E."/>
            <person name="Juliana M.A."/>
            <person name="Lourenco M.C.S."/>
            <person name="Digiampietri L.A."/>
            <person name="Suffys P.N."/>
            <person name="Viana-Niero C."/>
        </authorList>
    </citation>
    <scope>NUCLEOTIDE SEQUENCE [LARGE SCALE GENOMIC DNA]</scope>
    <source>
        <strain evidence="1 2">MYC017</strain>
    </source>
</reference>
<proteinExistence type="predicted"/>
<dbReference type="Proteomes" id="UP001299283">
    <property type="component" value="Unassembled WGS sequence"/>
</dbReference>
<dbReference type="RefSeq" id="WP_329779823.1">
    <property type="nucleotide sequence ID" value="NZ_JAYJJQ010000056.1"/>
</dbReference>
<protein>
    <recommendedName>
        <fullName evidence="3">ParB/Sulfiredoxin domain-containing protein</fullName>
    </recommendedName>
</protein>
<sequence>MTTGERAHSDEYGMRYDPNNVYVVERARSVSEAEWNKLPVELLPLGVTLQANEETLKRSSIDRVISGTEPIREDYVTKLWRDGSGDLHIVDGHHRVAMYYVLGKPLPVRIMDGAGAVRPPR</sequence>
<evidence type="ECO:0008006" key="3">
    <source>
        <dbReference type="Google" id="ProtNLM"/>
    </source>
</evidence>
<gene>
    <name evidence="1" type="ORF">K5L39_23195</name>
</gene>
<evidence type="ECO:0000313" key="2">
    <source>
        <dbReference type="Proteomes" id="UP001299283"/>
    </source>
</evidence>
<accession>A0ABU5Z3W6</accession>
<name>A0ABU5Z3W6_9MYCO</name>
<evidence type="ECO:0000313" key="1">
    <source>
        <dbReference type="EMBL" id="MEB3072082.1"/>
    </source>
</evidence>
<comment type="caution">
    <text evidence="1">The sequence shown here is derived from an EMBL/GenBank/DDBJ whole genome shotgun (WGS) entry which is preliminary data.</text>
</comment>